<keyword evidence="2" id="KW-0964">Secreted</keyword>
<comment type="subcellular location">
    <subcellularLocation>
        <location evidence="1">Secreted</location>
    </subcellularLocation>
</comment>
<protein>
    <submittedName>
        <fullName evidence="6">DNRLRE domain-containing protein</fullName>
    </submittedName>
</protein>
<dbReference type="GO" id="GO:0005576">
    <property type="term" value="C:extracellular region"/>
    <property type="evidence" value="ECO:0007669"/>
    <property type="project" value="UniProtKB-SubCell"/>
</dbReference>
<proteinExistence type="predicted"/>
<feature type="domain" description="Carbohydrate-binding module family 96" evidence="5">
    <location>
        <begin position="65"/>
        <end position="212"/>
    </location>
</feature>
<accession>A0A848LZ23</accession>
<dbReference type="SUPFAM" id="SSF101898">
    <property type="entry name" value="NHL repeat"/>
    <property type="match status" value="1"/>
</dbReference>
<feature type="compositionally biased region" description="Low complexity" evidence="4">
    <location>
        <begin position="31"/>
        <end position="41"/>
    </location>
</feature>
<gene>
    <name evidence="6" type="ORF">HG543_52195</name>
</gene>
<dbReference type="Gene3D" id="2.80.10.50">
    <property type="match status" value="1"/>
</dbReference>
<organism evidence="6 7">
    <name type="scientific">Pyxidicoccus fallax</name>
    <dbReference type="NCBI Taxonomy" id="394095"/>
    <lineage>
        <taxon>Bacteria</taxon>
        <taxon>Pseudomonadati</taxon>
        <taxon>Myxococcota</taxon>
        <taxon>Myxococcia</taxon>
        <taxon>Myxococcales</taxon>
        <taxon>Cystobacterineae</taxon>
        <taxon>Myxococcaceae</taxon>
        <taxon>Pyxidicoccus</taxon>
    </lineage>
</organism>
<evidence type="ECO:0000256" key="3">
    <source>
        <dbReference type="ARBA" id="ARBA00022729"/>
    </source>
</evidence>
<keyword evidence="3" id="KW-0732">Signal</keyword>
<evidence type="ECO:0000313" key="6">
    <source>
        <dbReference type="EMBL" id="NMO23367.1"/>
    </source>
</evidence>
<dbReference type="RefSeq" id="WP_169352453.1">
    <property type="nucleotide sequence ID" value="NZ_JABBJJ010000593.1"/>
</dbReference>
<sequence length="662" mass="68828">MSGWKVWKHVGRVAGATAGLMLLTHCGAAGESAAPGAAPEEGTAKQEATQDSCVPVTRSFEHRVYISEDAYAVEAEPNATHEGEETLLVDGSPRMEAYLRASFDAEILQNVTLTGARLRLYATDGSTDGPALYRAGSSWSADTLTWNNRPALMGGALGDLGAVGNHTYVEYDVSSVVTAPGTYDFALIPTGGNGVDFASGERSSLEPQLILTLSWTQCERQGTGGDLAWTWTRGGADEQYLNGMAMHPQGGFVVASRYYGQTHLGGQTFTTQHGFALARYDANGAHQWSRVHVPTSFDIQVSPSSLVVTPLGNILMVGSYMGAPDFGGGPLPATAPYKYALFIAKFSPNGDFVWARGFIPSRAAGEAHVVARDLTTDANGSLIVTGHFGGALNLGGEVLRSSEDLSGSGLFLAKFSWEGEHLWSRAVPVGTNGGATWGWSVATSADGRIFVGGEAGAGRLGATQSRTPFVAAYGPEGTPLWSRAFNGSVGYVGSLAPVPGGGVAFAGQFEGSFSFAGTTITSLHGTEPWPGVDGMLGVLSPTGGDTWAKGLGDAGYETASGLASDPSGNLSVVLRTNGPVDLGGGVLGHPTQNTHAVARFTASGAHRWSRVMDSRIETLGVLAAPDGSTVAAGEFRYPITVDGTSHAPADHETDLLFLKFGP</sequence>
<dbReference type="NCBIfam" id="NF033679">
    <property type="entry name" value="DNRLRE_dom"/>
    <property type="match status" value="1"/>
</dbReference>
<dbReference type="AlphaFoldDB" id="A0A848LZ23"/>
<comment type="caution">
    <text evidence="6">The sequence shown here is derived from an EMBL/GenBank/DDBJ whole genome shotgun (WGS) entry which is preliminary data.</text>
</comment>
<dbReference type="EMBL" id="JABBJJ010000593">
    <property type="protein sequence ID" value="NMO23367.1"/>
    <property type="molecule type" value="Genomic_DNA"/>
</dbReference>
<evidence type="ECO:0000256" key="2">
    <source>
        <dbReference type="ARBA" id="ARBA00022525"/>
    </source>
</evidence>
<evidence type="ECO:0000259" key="5">
    <source>
        <dbReference type="Pfam" id="PF24517"/>
    </source>
</evidence>
<evidence type="ECO:0000313" key="7">
    <source>
        <dbReference type="Proteomes" id="UP000518300"/>
    </source>
</evidence>
<name>A0A848LZ23_9BACT</name>
<dbReference type="InterPro" id="IPR052918">
    <property type="entry name" value="Motility_Chemotaxis_Reg"/>
</dbReference>
<dbReference type="PANTHER" id="PTHR35580:SF1">
    <property type="entry name" value="PHYTASE-LIKE DOMAIN-CONTAINING PROTEIN"/>
    <property type="match status" value="1"/>
</dbReference>
<reference evidence="6 7" key="1">
    <citation type="submission" date="2020-04" db="EMBL/GenBank/DDBJ databases">
        <title>Draft genome of Pyxidicoccus fallax type strain.</title>
        <authorList>
            <person name="Whitworth D.E."/>
        </authorList>
    </citation>
    <scope>NUCLEOTIDE SEQUENCE [LARGE SCALE GENOMIC DNA]</scope>
    <source>
        <strain evidence="6 7">DSM 14698</strain>
    </source>
</reference>
<dbReference type="PANTHER" id="PTHR35580">
    <property type="entry name" value="CELL SURFACE GLYCOPROTEIN (S-LAYER PROTEIN)-LIKE PROTEIN"/>
    <property type="match status" value="1"/>
</dbReference>
<evidence type="ECO:0000256" key="1">
    <source>
        <dbReference type="ARBA" id="ARBA00004613"/>
    </source>
</evidence>
<evidence type="ECO:0000256" key="4">
    <source>
        <dbReference type="SAM" id="MobiDB-lite"/>
    </source>
</evidence>
<keyword evidence="7" id="KW-1185">Reference proteome</keyword>
<feature type="region of interest" description="Disordered" evidence="4">
    <location>
        <begin position="31"/>
        <end position="51"/>
    </location>
</feature>
<dbReference type="Pfam" id="PF24517">
    <property type="entry name" value="CBM96"/>
    <property type="match status" value="1"/>
</dbReference>
<dbReference type="InterPro" id="IPR055372">
    <property type="entry name" value="CBM96"/>
</dbReference>
<dbReference type="Proteomes" id="UP000518300">
    <property type="component" value="Unassembled WGS sequence"/>
</dbReference>